<proteinExistence type="inferred from homology"/>
<sequence length="112" mass="12448">MLYELIGIVRPGKLSEVKEIAKAAGSIILNNGGVVRGITNWGIFLLPKPARKLQSVHHTGHHFIMRFDSSAKTQHALRRTMGLDPRLIKYSVIRLGSHLQKIKDVPGEAAFK</sequence>
<reference evidence="8 9" key="1">
    <citation type="journal article" date="2016" name="Nat. Commun.">
        <title>Ectomycorrhizal ecology is imprinted in the genome of the dominant symbiotic fungus Cenococcum geophilum.</title>
        <authorList>
            <consortium name="DOE Joint Genome Institute"/>
            <person name="Peter M."/>
            <person name="Kohler A."/>
            <person name="Ohm R.A."/>
            <person name="Kuo A."/>
            <person name="Krutzmann J."/>
            <person name="Morin E."/>
            <person name="Arend M."/>
            <person name="Barry K.W."/>
            <person name="Binder M."/>
            <person name="Choi C."/>
            <person name="Clum A."/>
            <person name="Copeland A."/>
            <person name="Grisel N."/>
            <person name="Haridas S."/>
            <person name="Kipfer T."/>
            <person name="LaButti K."/>
            <person name="Lindquist E."/>
            <person name="Lipzen A."/>
            <person name="Maire R."/>
            <person name="Meier B."/>
            <person name="Mihaltcheva S."/>
            <person name="Molinier V."/>
            <person name="Murat C."/>
            <person name="Poggeler S."/>
            <person name="Quandt C.A."/>
            <person name="Sperisen C."/>
            <person name="Tritt A."/>
            <person name="Tisserant E."/>
            <person name="Crous P.W."/>
            <person name="Henrissat B."/>
            <person name="Nehls U."/>
            <person name="Egli S."/>
            <person name="Spatafora J.W."/>
            <person name="Grigoriev I.V."/>
            <person name="Martin F.M."/>
        </authorList>
    </citation>
    <scope>NUCLEOTIDE SEQUENCE [LARGE SCALE GENOMIC DNA]</scope>
    <source>
        <strain evidence="8 9">CBS 207.34</strain>
    </source>
</reference>
<dbReference type="AlphaFoldDB" id="A0A8E2FBU9"/>
<evidence type="ECO:0000256" key="4">
    <source>
        <dbReference type="ARBA" id="ARBA00023128"/>
    </source>
</evidence>
<evidence type="ECO:0000256" key="1">
    <source>
        <dbReference type="ARBA" id="ARBA00004173"/>
    </source>
</evidence>
<name>A0A8E2FBU9_9PEZI</name>
<dbReference type="GO" id="GO:0070181">
    <property type="term" value="F:small ribosomal subunit rRNA binding"/>
    <property type="evidence" value="ECO:0007669"/>
    <property type="project" value="TreeGrafter"/>
</dbReference>
<dbReference type="NCBIfam" id="TIGR00166">
    <property type="entry name" value="S6"/>
    <property type="match status" value="1"/>
</dbReference>
<evidence type="ECO:0000313" key="9">
    <source>
        <dbReference type="Proteomes" id="UP000250140"/>
    </source>
</evidence>
<protein>
    <recommendedName>
        <fullName evidence="6">Small ribosomal subunit protein bS6m</fullName>
    </recommendedName>
</protein>
<keyword evidence="5" id="KW-0687">Ribonucleoprotein</keyword>
<evidence type="ECO:0000313" key="8">
    <source>
        <dbReference type="EMBL" id="OCL14311.1"/>
    </source>
</evidence>
<dbReference type="CDD" id="cd15465">
    <property type="entry name" value="bS6_mito"/>
    <property type="match status" value="1"/>
</dbReference>
<evidence type="ECO:0000256" key="5">
    <source>
        <dbReference type="ARBA" id="ARBA00023274"/>
    </source>
</evidence>
<comment type="function">
    <text evidence="7">Component of the mitochondrial ribosome (mitoribosome), a dedicated translation machinery responsible for the synthesis of mitochondrial genome-encoded proteins, including at least some of the essential transmembrane subunits of the mitochondrial respiratory chain. The mitoribosomes are attached to the mitochondrial inner membrane and translation products are cotranslationally integrated into the membrane.</text>
</comment>
<dbReference type="Proteomes" id="UP000250140">
    <property type="component" value="Unassembled WGS sequence"/>
</dbReference>
<dbReference type="PANTHER" id="PTHR21011">
    <property type="entry name" value="MITOCHONDRIAL 28S RIBOSOMAL PROTEIN S6"/>
    <property type="match status" value="1"/>
</dbReference>
<dbReference type="InterPro" id="IPR014717">
    <property type="entry name" value="Transl_elong_EF1B/ribsomal_bS6"/>
</dbReference>
<dbReference type="GO" id="GO:0003735">
    <property type="term" value="F:structural constituent of ribosome"/>
    <property type="evidence" value="ECO:0007669"/>
    <property type="project" value="InterPro"/>
</dbReference>
<dbReference type="PANTHER" id="PTHR21011:SF1">
    <property type="entry name" value="SMALL RIBOSOMAL SUBUNIT PROTEIN BS6M"/>
    <property type="match status" value="1"/>
</dbReference>
<comment type="similarity">
    <text evidence="2">Belongs to the bacterial ribosomal protein bS6 family.</text>
</comment>
<evidence type="ECO:0000256" key="2">
    <source>
        <dbReference type="ARBA" id="ARBA00009512"/>
    </source>
</evidence>
<comment type="subcellular location">
    <subcellularLocation>
        <location evidence="1">Mitochondrion</location>
    </subcellularLocation>
</comment>
<dbReference type="OrthoDB" id="10259681at2759"/>
<evidence type="ECO:0000256" key="6">
    <source>
        <dbReference type="ARBA" id="ARBA00035170"/>
    </source>
</evidence>
<dbReference type="EMBL" id="KV748590">
    <property type="protein sequence ID" value="OCL14311.1"/>
    <property type="molecule type" value="Genomic_DNA"/>
</dbReference>
<accession>A0A8E2FBU9</accession>
<dbReference type="Pfam" id="PF01250">
    <property type="entry name" value="Ribosomal_S6"/>
    <property type="match status" value="1"/>
</dbReference>
<dbReference type="FunFam" id="3.30.70.60:FF:000007">
    <property type="entry name" value="37S ribosomal protein Mrp17"/>
    <property type="match status" value="1"/>
</dbReference>
<evidence type="ECO:0000256" key="3">
    <source>
        <dbReference type="ARBA" id="ARBA00022980"/>
    </source>
</evidence>
<evidence type="ECO:0000256" key="7">
    <source>
        <dbReference type="ARBA" id="ARBA00037226"/>
    </source>
</evidence>
<organism evidence="8 9">
    <name type="scientific">Glonium stellatum</name>
    <dbReference type="NCBI Taxonomy" id="574774"/>
    <lineage>
        <taxon>Eukaryota</taxon>
        <taxon>Fungi</taxon>
        <taxon>Dikarya</taxon>
        <taxon>Ascomycota</taxon>
        <taxon>Pezizomycotina</taxon>
        <taxon>Dothideomycetes</taxon>
        <taxon>Pleosporomycetidae</taxon>
        <taxon>Gloniales</taxon>
        <taxon>Gloniaceae</taxon>
        <taxon>Glonium</taxon>
    </lineage>
</organism>
<dbReference type="Gene3D" id="3.30.70.60">
    <property type="match status" value="1"/>
</dbReference>
<dbReference type="GO" id="GO:0006412">
    <property type="term" value="P:translation"/>
    <property type="evidence" value="ECO:0007669"/>
    <property type="project" value="InterPro"/>
</dbReference>
<keyword evidence="9" id="KW-1185">Reference proteome</keyword>
<dbReference type="InterPro" id="IPR035980">
    <property type="entry name" value="Ribosomal_bS6_sf"/>
</dbReference>
<gene>
    <name evidence="8" type="ORF">AOQ84DRAFT_331292</name>
</gene>
<dbReference type="InterPro" id="IPR000529">
    <property type="entry name" value="Ribosomal_bS6"/>
</dbReference>
<dbReference type="SUPFAM" id="SSF54995">
    <property type="entry name" value="Ribosomal protein S6"/>
    <property type="match status" value="1"/>
</dbReference>
<keyword evidence="3 8" id="KW-0689">Ribosomal protein</keyword>
<keyword evidence="4" id="KW-0496">Mitochondrion</keyword>
<dbReference type="GO" id="GO:0005763">
    <property type="term" value="C:mitochondrial small ribosomal subunit"/>
    <property type="evidence" value="ECO:0007669"/>
    <property type="project" value="TreeGrafter"/>
</dbReference>